<evidence type="ECO:0000313" key="2">
    <source>
        <dbReference type="EMBL" id="ROT69882.1"/>
    </source>
</evidence>
<protein>
    <submittedName>
        <fullName evidence="2">Uncharacterized protein</fullName>
    </submittedName>
</protein>
<dbReference type="AlphaFoldDB" id="A0A3R7PFE1"/>
<feature type="region of interest" description="Disordered" evidence="1">
    <location>
        <begin position="361"/>
        <end position="414"/>
    </location>
</feature>
<feature type="region of interest" description="Disordered" evidence="1">
    <location>
        <begin position="273"/>
        <end position="317"/>
    </location>
</feature>
<reference evidence="2 3" key="2">
    <citation type="submission" date="2019-01" db="EMBL/GenBank/DDBJ databases">
        <title>The decoding of complex shrimp genome reveals the adaptation for benthos swimmer, frequently molting mechanism and breeding impact on genome.</title>
        <authorList>
            <person name="Sun Y."/>
            <person name="Gao Y."/>
            <person name="Yu Y."/>
        </authorList>
    </citation>
    <scope>NUCLEOTIDE SEQUENCE [LARGE SCALE GENOMIC DNA]</scope>
    <source>
        <tissue evidence="2">Muscle</tissue>
    </source>
</reference>
<evidence type="ECO:0000313" key="3">
    <source>
        <dbReference type="Proteomes" id="UP000283509"/>
    </source>
</evidence>
<name>A0A3R7PFE1_PENVA</name>
<gene>
    <name evidence="2" type="ORF">C7M84_011898</name>
</gene>
<dbReference type="EMBL" id="QCYY01002507">
    <property type="protein sequence ID" value="ROT69882.1"/>
    <property type="molecule type" value="Genomic_DNA"/>
</dbReference>
<reference evidence="2 3" key="1">
    <citation type="submission" date="2018-04" db="EMBL/GenBank/DDBJ databases">
        <authorList>
            <person name="Zhang X."/>
            <person name="Yuan J."/>
            <person name="Li F."/>
            <person name="Xiang J."/>
        </authorList>
    </citation>
    <scope>NUCLEOTIDE SEQUENCE [LARGE SCALE GENOMIC DNA]</scope>
    <source>
        <tissue evidence="2">Muscle</tissue>
    </source>
</reference>
<keyword evidence="3" id="KW-1185">Reference proteome</keyword>
<evidence type="ECO:0000256" key="1">
    <source>
        <dbReference type="SAM" id="MobiDB-lite"/>
    </source>
</evidence>
<organism evidence="2 3">
    <name type="scientific">Penaeus vannamei</name>
    <name type="common">Whiteleg shrimp</name>
    <name type="synonym">Litopenaeus vannamei</name>
    <dbReference type="NCBI Taxonomy" id="6689"/>
    <lineage>
        <taxon>Eukaryota</taxon>
        <taxon>Metazoa</taxon>
        <taxon>Ecdysozoa</taxon>
        <taxon>Arthropoda</taxon>
        <taxon>Crustacea</taxon>
        <taxon>Multicrustacea</taxon>
        <taxon>Malacostraca</taxon>
        <taxon>Eumalacostraca</taxon>
        <taxon>Eucarida</taxon>
        <taxon>Decapoda</taxon>
        <taxon>Dendrobranchiata</taxon>
        <taxon>Penaeoidea</taxon>
        <taxon>Penaeidae</taxon>
        <taxon>Penaeus</taxon>
    </lineage>
</organism>
<feature type="compositionally biased region" description="Pro residues" evidence="1">
    <location>
        <begin position="284"/>
        <end position="298"/>
    </location>
</feature>
<accession>A0A3R7PFE1</accession>
<comment type="caution">
    <text evidence="2">The sequence shown here is derived from an EMBL/GenBank/DDBJ whole genome shotgun (WGS) entry which is preliminary data.</text>
</comment>
<dbReference type="Proteomes" id="UP000283509">
    <property type="component" value="Unassembled WGS sequence"/>
</dbReference>
<sequence length="414" mass="44913">MPVSPLPLPSSSCPLPLPSSSCPLNSSLPALVLLPPLPPSPLTSLLPYPHTSSLPALFPYSPLFPPLTLPFLPIPPNHTPRPPTAARNHPFRLPPSTLSPPPLLPPPSVAVNVSEIIFLIKQSPKVTLGPRLLPADISSFELVPPSARFPLHFLLSLTFVAFQVSLVYQQSKSSPLAALLHPSFLPFLLFLPSSLPSLSPPPSLPVPFSLPPRLPSLSPFPRHPSPSLPPRLPSLSYPHPSTPPLPFSSLFSFYIPSPVLALHTPRPCPSLQHSAPASFLEPPLSDPLPSPPVSPPHSLPSRARPSDVKRFLYQSRTPMRYKRRQQRLFLGRDTELLIGTKPARASTRSSLWLFRLDVSPGTTASQRRRPRGLGARCQDGRRSGKARRAPSKSLKGRSSGRNTPSDAQLAAISE</sequence>
<proteinExistence type="predicted"/>